<name>A0A0F2M769_SPOSC</name>
<dbReference type="VEuPathDB" id="FungiDB:SPSK_10204"/>
<proteinExistence type="predicted"/>
<dbReference type="RefSeq" id="XP_016587351.1">
    <property type="nucleotide sequence ID" value="XM_016736750.1"/>
</dbReference>
<dbReference type="Proteomes" id="UP000033710">
    <property type="component" value="Unassembled WGS sequence"/>
</dbReference>
<evidence type="ECO:0000313" key="2">
    <source>
        <dbReference type="Proteomes" id="UP000033710"/>
    </source>
</evidence>
<protein>
    <submittedName>
        <fullName evidence="1">Uncharacterized protein</fullName>
    </submittedName>
</protein>
<organism evidence="1 2">
    <name type="scientific">Sporothrix schenckii 1099-18</name>
    <dbReference type="NCBI Taxonomy" id="1397361"/>
    <lineage>
        <taxon>Eukaryota</taxon>
        <taxon>Fungi</taxon>
        <taxon>Dikarya</taxon>
        <taxon>Ascomycota</taxon>
        <taxon>Pezizomycotina</taxon>
        <taxon>Sordariomycetes</taxon>
        <taxon>Sordariomycetidae</taxon>
        <taxon>Ophiostomatales</taxon>
        <taxon>Ophiostomataceae</taxon>
        <taxon>Sporothrix</taxon>
    </lineage>
</organism>
<dbReference type="EMBL" id="AXCR01000007">
    <property type="protein sequence ID" value="KJR84675.1"/>
    <property type="molecule type" value="Genomic_DNA"/>
</dbReference>
<gene>
    <name evidence="1" type="ORF">SPSK_10204</name>
</gene>
<reference evidence="1 2" key="2">
    <citation type="journal article" date="2015" name="Eukaryot. Cell">
        <title>Asexual propagation of a virulent clone complex in a human and feline outbreak of sporotrichosis.</title>
        <authorList>
            <person name="Teixeira Mde M."/>
            <person name="Rodrigues A.M."/>
            <person name="Tsui C.K."/>
            <person name="de Almeida L.G."/>
            <person name="Van Diepeningen A.D."/>
            <person name="van den Ende B.G."/>
            <person name="Fernandes G.F."/>
            <person name="Kano R."/>
            <person name="Hamelin R.C."/>
            <person name="Lopes-Bezerra L.M."/>
            <person name="Vasconcelos A.T."/>
            <person name="de Hoog S."/>
            <person name="de Camargo Z.P."/>
            <person name="Felipe M.S."/>
        </authorList>
    </citation>
    <scope>NUCLEOTIDE SEQUENCE [LARGE SCALE GENOMIC DNA]</scope>
    <source>
        <strain evidence="1 2">1099-18</strain>
    </source>
</reference>
<accession>A0A0F2M769</accession>
<dbReference type="AlphaFoldDB" id="A0A0F2M769"/>
<dbReference type="KEGG" id="ssck:SPSK_10204"/>
<sequence length="74" mass="8358">MQNSVGTGGCLERRSENGEIIQVVQAGVDREWKDTDGSKAAKKRKRKEIIEKTTYMINKRKFGIRRDGGSKMKG</sequence>
<evidence type="ECO:0000313" key="1">
    <source>
        <dbReference type="EMBL" id="KJR84675.1"/>
    </source>
</evidence>
<comment type="caution">
    <text evidence="1">The sequence shown here is derived from an EMBL/GenBank/DDBJ whole genome shotgun (WGS) entry which is preliminary data.</text>
</comment>
<dbReference type="GeneID" id="27672027"/>
<reference evidence="1 2" key="1">
    <citation type="journal article" date="2014" name="BMC Genomics">
        <title>Comparative genomics of the major fungal agents of human and animal Sporotrichosis: Sporothrix schenckii and Sporothrix brasiliensis.</title>
        <authorList>
            <person name="Teixeira M.M."/>
            <person name="de Almeida L.G."/>
            <person name="Kubitschek-Barreira P."/>
            <person name="Alves F.L."/>
            <person name="Kioshima E.S."/>
            <person name="Abadio A.K."/>
            <person name="Fernandes L."/>
            <person name="Derengowski L.S."/>
            <person name="Ferreira K.S."/>
            <person name="Souza R.C."/>
            <person name="Ruiz J.C."/>
            <person name="de Andrade N.C."/>
            <person name="Paes H.C."/>
            <person name="Nicola A.M."/>
            <person name="Albuquerque P."/>
            <person name="Gerber A.L."/>
            <person name="Martins V.P."/>
            <person name="Peconick L.D."/>
            <person name="Neto A.V."/>
            <person name="Chaucanez C.B."/>
            <person name="Silva P.A."/>
            <person name="Cunha O.L."/>
            <person name="de Oliveira F.F."/>
            <person name="dos Santos T.C."/>
            <person name="Barros A.L."/>
            <person name="Soares M.A."/>
            <person name="de Oliveira L.M."/>
            <person name="Marini M.M."/>
            <person name="Villalobos-Duno H."/>
            <person name="Cunha M.M."/>
            <person name="de Hoog S."/>
            <person name="da Silveira J.F."/>
            <person name="Henrissat B."/>
            <person name="Nino-Vega G.A."/>
            <person name="Cisalpino P.S."/>
            <person name="Mora-Montes H.M."/>
            <person name="Almeida S.R."/>
            <person name="Stajich J.E."/>
            <person name="Lopes-Bezerra L.M."/>
            <person name="Vasconcelos A.T."/>
            <person name="Felipe M.S."/>
        </authorList>
    </citation>
    <scope>NUCLEOTIDE SEQUENCE [LARGE SCALE GENOMIC DNA]</scope>
    <source>
        <strain evidence="1 2">1099-18</strain>
    </source>
</reference>